<feature type="domain" description="tRNA wybutosine-synthesizing protein" evidence="10">
    <location>
        <begin position="8"/>
        <end position="250"/>
    </location>
</feature>
<evidence type="ECO:0000256" key="9">
    <source>
        <dbReference type="SAM" id="MobiDB-lite"/>
    </source>
</evidence>
<dbReference type="Proteomes" id="UP000572817">
    <property type="component" value="Unassembled WGS sequence"/>
</dbReference>
<evidence type="ECO:0000256" key="8">
    <source>
        <dbReference type="ARBA" id="ARBA00049202"/>
    </source>
</evidence>
<dbReference type="EC" id="2.1.1.282" evidence="2"/>
<dbReference type="PANTHER" id="PTHR48418">
    <property type="entry name" value="TRNA WYBUTOSINE-SYNTHESIZING PROTEIN 3"/>
    <property type="match status" value="1"/>
</dbReference>
<feature type="compositionally biased region" description="Basic and acidic residues" evidence="9">
    <location>
        <begin position="276"/>
        <end position="292"/>
    </location>
</feature>
<comment type="caution">
    <text evidence="11">The sequence shown here is derived from an EMBL/GenBank/DDBJ whole genome shotgun (WGS) entry which is preliminary data.</text>
</comment>
<keyword evidence="3" id="KW-0489">Methyltransferase</keyword>
<dbReference type="GO" id="GO:0008168">
    <property type="term" value="F:methyltransferase activity"/>
    <property type="evidence" value="ECO:0007669"/>
    <property type="project" value="UniProtKB-KW"/>
</dbReference>
<evidence type="ECO:0000256" key="2">
    <source>
        <dbReference type="ARBA" id="ARBA00012750"/>
    </source>
</evidence>
<evidence type="ECO:0000256" key="4">
    <source>
        <dbReference type="ARBA" id="ARBA00022679"/>
    </source>
</evidence>
<dbReference type="AlphaFoldDB" id="A0A8H4IP23"/>
<dbReference type="InterPro" id="IPR003827">
    <property type="entry name" value="tRNA_yW-synthesising"/>
</dbReference>
<feature type="region of interest" description="Disordered" evidence="9">
    <location>
        <begin position="254"/>
        <end position="318"/>
    </location>
</feature>
<keyword evidence="4" id="KW-0808">Transferase</keyword>
<dbReference type="InterPro" id="IPR036602">
    <property type="entry name" value="tRNA_yW-synthesising-like_sf"/>
</dbReference>
<evidence type="ECO:0000313" key="12">
    <source>
        <dbReference type="Proteomes" id="UP000572817"/>
    </source>
</evidence>
<keyword evidence="12" id="KW-1185">Reference proteome</keyword>
<evidence type="ECO:0000313" key="11">
    <source>
        <dbReference type="EMBL" id="KAF4303769.1"/>
    </source>
</evidence>
<reference evidence="11" key="1">
    <citation type="submission" date="2020-04" db="EMBL/GenBank/DDBJ databases">
        <title>Genome Assembly and Annotation of Botryosphaeria dothidea sdau 11-99, a Latent Pathogen of Apple Fruit Ring Rot in China.</title>
        <authorList>
            <person name="Yu C."/>
            <person name="Diao Y."/>
            <person name="Lu Q."/>
            <person name="Zhao J."/>
            <person name="Cui S."/>
            <person name="Peng C."/>
            <person name="He B."/>
            <person name="Liu H."/>
        </authorList>
    </citation>
    <scope>NUCLEOTIDE SEQUENCE [LARGE SCALE GENOMIC DNA]</scope>
    <source>
        <strain evidence="11">Sdau11-99</strain>
    </source>
</reference>
<dbReference type="GO" id="GO:0032259">
    <property type="term" value="P:methylation"/>
    <property type="evidence" value="ECO:0007669"/>
    <property type="project" value="UniProtKB-KW"/>
</dbReference>
<dbReference type="OrthoDB" id="263283at2759"/>
<sequence>MASAFAAKKLRILQQLAQPAAEYSDASPKGSIDEGIRTLIDDINAIEGLVTTSSCAGRIAAFLEGRKRAAATDASEPREAPAETNMAGPGGKGGGQWLFVSHEPVPMPAADAEQAGQHFTSLFGLDAAKGVPPAQHAAAQRHVHLKFEAMILHLLTASLADAQKVLSAALQAGFRESGAVGLQANTDGSVTPMVAVRSIGLTFDSIIAREDDDGRIVPVVSEDYLRSLVELASERFAVNTERIERFRAHLVAQFRQPGEDTKPPKGKKGYPGWEDAAARRERKRAEGLENQRLKALNTTQSDSTASSNDGIDLESVFS</sequence>
<evidence type="ECO:0000256" key="3">
    <source>
        <dbReference type="ARBA" id="ARBA00022603"/>
    </source>
</evidence>
<dbReference type="GO" id="GO:0008033">
    <property type="term" value="P:tRNA processing"/>
    <property type="evidence" value="ECO:0007669"/>
    <property type="project" value="UniProtKB-KW"/>
</dbReference>
<comment type="similarity">
    <text evidence="1">Belongs to the TYW3 family.</text>
</comment>
<dbReference type="PANTHER" id="PTHR48418:SF1">
    <property type="entry name" value="TRNA WYBUTOSINE-SYNTHESIZING PROTEIN 3"/>
    <property type="match status" value="1"/>
</dbReference>
<evidence type="ECO:0000256" key="6">
    <source>
        <dbReference type="ARBA" id="ARBA00022694"/>
    </source>
</evidence>
<dbReference type="SUPFAM" id="SSF111278">
    <property type="entry name" value="SSo0622-like"/>
    <property type="match status" value="1"/>
</dbReference>
<evidence type="ECO:0000256" key="5">
    <source>
        <dbReference type="ARBA" id="ARBA00022691"/>
    </source>
</evidence>
<gene>
    <name evidence="11" type="ORF">GTA08_BOTSDO07601</name>
</gene>
<feature type="region of interest" description="Disordered" evidence="9">
    <location>
        <begin position="68"/>
        <end position="95"/>
    </location>
</feature>
<dbReference type="Pfam" id="PF02676">
    <property type="entry name" value="TYW3"/>
    <property type="match status" value="1"/>
</dbReference>
<keyword evidence="6" id="KW-0819">tRNA processing</keyword>
<dbReference type="Gene3D" id="3.30.1960.10">
    <property type="entry name" value="tRNA wybutosine-synthesizing-like"/>
    <property type="match status" value="1"/>
</dbReference>
<evidence type="ECO:0000256" key="7">
    <source>
        <dbReference type="ARBA" id="ARBA00030554"/>
    </source>
</evidence>
<proteinExistence type="inferred from homology"/>
<feature type="compositionally biased region" description="Polar residues" evidence="9">
    <location>
        <begin position="296"/>
        <end position="309"/>
    </location>
</feature>
<comment type="catalytic activity">
    <reaction evidence="8">
        <text>4-demethyl-7-[(3S)-3-amino-3-carboxypropyl]wyosine(37) in tRNA(Phe) + S-adenosyl-L-methionine = 7-[(3S)-3-amino-3-carboxypropyl]wyosine(37) in tRNA(Phe) + S-adenosyl-L-homocysteine + H(+)</text>
        <dbReference type="Rhea" id="RHEA:36635"/>
        <dbReference type="Rhea" id="RHEA-COMP:10378"/>
        <dbReference type="Rhea" id="RHEA-COMP:10379"/>
        <dbReference type="ChEBI" id="CHEBI:15378"/>
        <dbReference type="ChEBI" id="CHEBI:57856"/>
        <dbReference type="ChEBI" id="CHEBI:59789"/>
        <dbReference type="ChEBI" id="CHEBI:73543"/>
        <dbReference type="ChEBI" id="CHEBI:73550"/>
        <dbReference type="EC" id="2.1.1.282"/>
    </reaction>
</comment>
<evidence type="ECO:0000259" key="10">
    <source>
        <dbReference type="Pfam" id="PF02676"/>
    </source>
</evidence>
<organism evidence="11 12">
    <name type="scientific">Botryosphaeria dothidea</name>
    <dbReference type="NCBI Taxonomy" id="55169"/>
    <lineage>
        <taxon>Eukaryota</taxon>
        <taxon>Fungi</taxon>
        <taxon>Dikarya</taxon>
        <taxon>Ascomycota</taxon>
        <taxon>Pezizomycotina</taxon>
        <taxon>Dothideomycetes</taxon>
        <taxon>Dothideomycetes incertae sedis</taxon>
        <taxon>Botryosphaeriales</taxon>
        <taxon>Botryosphaeriaceae</taxon>
        <taxon>Botryosphaeria</taxon>
    </lineage>
</organism>
<accession>A0A8H4IP23</accession>
<keyword evidence="5" id="KW-0949">S-adenosyl-L-methionine</keyword>
<protein>
    <recommendedName>
        <fullName evidence="2">tRNA(Phe) 7-[(3-amino-3-carboxypropyl)-4-demethylwyosine(37)-N(4)]-methyltransferase</fullName>
        <ecNumber evidence="2">2.1.1.282</ecNumber>
    </recommendedName>
    <alternativeName>
        <fullName evidence="7">tRNA(Phe) 7-((3-amino-3-carboxypropyl)-4-demethylwyosine(37)-N(4))-methyltransferase</fullName>
    </alternativeName>
</protein>
<dbReference type="EMBL" id="WWBZ02000051">
    <property type="protein sequence ID" value="KAF4303769.1"/>
    <property type="molecule type" value="Genomic_DNA"/>
</dbReference>
<name>A0A8H4IP23_9PEZI</name>
<evidence type="ECO:0000256" key="1">
    <source>
        <dbReference type="ARBA" id="ARBA00008569"/>
    </source>
</evidence>